<dbReference type="Proteomes" id="UP000268014">
    <property type="component" value="Unassembled WGS sequence"/>
</dbReference>
<name>A0A0N4W3U2_HAEPC</name>
<gene>
    <name evidence="4" type="ORF">HPLM_LOCUS4501</name>
</gene>
<dbReference type="PANTHER" id="PTHR22907">
    <property type="entry name" value="GH04558P"/>
    <property type="match status" value="1"/>
</dbReference>
<evidence type="ECO:0000313" key="6">
    <source>
        <dbReference type="WBParaSite" id="HPLM_0000450901-mRNA-1"/>
    </source>
</evidence>
<protein>
    <submittedName>
        <fullName evidence="6">ZP domain-containing protein</fullName>
    </submittedName>
</protein>
<accession>A0A0N4W3U2</accession>
<evidence type="ECO:0000259" key="3">
    <source>
        <dbReference type="Pfam" id="PF25057"/>
    </source>
</evidence>
<dbReference type="InterPro" id="IPR056953">
    <property type="entry name" value="CUT_N"/>
</dbReference>
<keyword evidence="1 2" id="KW-0732">Signal</keyword>
<evidence type="ECO:0000313" key="4">
    <source>
        <dbReference type="EMBL" id="VDO23375.1"/>
    </source>
</evidence>
<dbReference type="InterPro" id="IPR051962">
    <property type="entry name" value="Cuticlin"/>
</dbReference>
<reference evidence="6" key="1">
    <citation type="submission" date="2017-02" db="UniProtKB">
        <authorList>
            <consortium name="WormBaseParasite"/>
        </authorList>
    </citation>
    <scope>IDENTIFICATION</scope>
</reference>
<evidence type="ECO:0000256" key="1">
    <source>
        <dbReference type="ARBA" id="ARBA00022729"/>
    </source>
</evidence>
<dbReference type="AlphaFoldDB" id="A0A0N4W3U2"/>
<dbReference type="OrthoDB" id="6139674at2759"/>
<dbReference type="WBParaSite" id="HPLM_0000450901-mRNA-1">
    <property type="protein sequence ID" value="HPLM_0000450901-mRNA-1"/>
    <property type="gene ID" value="HPLM_0000450901"/>
</dbReference>
<sequence length="116" mass="13037">MLLRLATISAWLLVAAMSSAAADINFENALTEKPTIECGHGRLAVSIATEKQPPSHVFAKGHFNRPDCSFHNTTHAIFDFEKCDVMRKRELHICLAASIKMQTVSVLVFHFFIFEF</sequence>
<evidence type="ECO:0000313" key="5">
    <source>
        <dbReference type="Proteomes" id="UP000268014"/>
    </source>
</evidence>
<feature type="domain" description="Cuticlin N-terminal" evidence="3">
    <location>
        <begin position="33"/>
        <end position="111"/>
    </location>
</feature>
<feature type="signal peptide" evidence="2">
    <location>
        <begin position="1"/>
        <end position="21"/>
    </location>
</feature>
<proteinExistence type="predicted"/>
<dbReference type="Pfam" id="PF25057">
    <property type="entry name" value="CUT_N"/>
    <property type="match status" value="1"/>
</dbReference>
<feature type="chain" id="PRO_5043123449" evidence="2">
    <location>
        <begin position="22"/>
        <end position="116"/>
    </location>
</feature>
<dbReference type="OMA" id="HFFIFEF"/>
<evidence type="ECO:0000256" key="2">
    <source>
        <dbReference type="SAM" id="SignalP"/>
    </source>
</evidence>
<dbReference type="PANTHER" id="PTHR22907:SF23">
    <property type="entry name" value="ZP DOMAIN-CONTAINING PROTEIN"/>
    <property type="match status" value="1"/>
</dbReference>
<dbReference type="EMBL" id="UZAF01016218">
    <property type="protein sequence ID" value="VDO23375.1"/>
    <property type="molecule type" value="Genomic_DNA"/>
</dbReference>
<dbReference type="STRING" id="6290.A0A0N4W3U2"/>
<reference evidence="4 5" key="2">
    <citation type="submission" date="2018-11" db="EMBL/GenBank/DDBJ databases">
        <authorList>
            <consortium name="Pathogen Informatics"/>
        </authorList>
    </citation>
    <scope>NUCLEOTIDE SEQUENCE [LARGE SCALE GENOMIC DNA]</scope>
    <source>
        <strain evidence="4 5">MHpl1</strain>
    </source>
</reference>
<keyword evidence="5" id="KW-1185">Reference proteome</keyword>
<organism evidence="6">
    <name type="scientific">Haemonchus placei</name>
    <name type="common">Barber's pole worm</name>
    <dbReference type="NCBI Taxonomy" id="6290"/>
    <lineage>
        <taxon>Eukaryota</taxon>
        <taxon>Metazoa</taxon>
        <taxon>Ecdysozoa</taxon>
        <taxon>Nematoda</taxon>
        <taxon>Chromadorea</taxon>
        <taxon>Rhabditida</taxon>
        <taxon>Rhabditina</taxon>
        <taxon>Rhabditomorpha</taxon>
        <taxon>Strongyloidea</taxon>
        <taxon>Trichostrongylidae</taxon>
        <taxon>Haemonchus</taxon>
    </lineage>
</organism>